<dbReference type="AlphaFoldDB" id="X0T0L2"/>
<evidence type="ECO:0000256" key="5">
    <source>
        <dbReference type="ARBA" id="ARBA00022777"/>
    </source>
</evidence>
<keyword evidence="3" id="KW-0597">Phosphoprotein</keyword>
<dbReference type="SUPFAM" id="SSF55785">
    <property type="entry name" value="PYP-like sensor domain (PAS domain)"/>
    <property type="match status" value="1"/>
</dbReference>
<keyword evidence="4" id="KW-0808">Transferase</keyword>
<dbReference type="SMART" id="SM00388">
    <property type="entry name" value="HisKA"/>
    <property type="match status" value="1"/>
</dbReference>
<feature type="domain" description="PAC" evidence="9">
    <location>
        <begin position="89"/>
        <end position="139"/>
    </location>
</feature>
<evidence type="ECO:0000259" key="7">
    <source>
        <dbReference type="PROSITE" id="PS50109"/>
    </source>
</evidence>
<reference evidence="10" key="1">
    <citation type="journal article" date="2014" name="Front. Microbiol.">
        <title>High frequency of phylogenetically diverse reductive dehalogenase-homologous genes in deep subseafloor sedimentary metagenomes.</title>
        <authorList>
            <person name="Kawai M."/>
            <person name="Futagami T."/>
            <person name="Toyoda A."/>
            <person name="Takaki Y."/>
            <person name="Nishi S."/>
            <person name="Hori S."/>
            <person name="Arai W."/>
            <person name="Tsubouchi T."/>
            <person name="Morono Y."/>
            <person name="Uchiyama I."/>
            <person name="Ito T."/>
            <person name="Fujiyama A."/>
            <person name="Inagaki F."/>
            <person name="Takami H."/>
        </authorList>
    </citation>
    <scope>NUCLEOTIDE SEQUENCE</scope>
    <source>
        <strain evidence="10">Expedition CK06-06</strain>
    </source>
</reference>
<proteinExistence type="predicted"/>
<dbReference type="Gene3D" id="3.30.450.20">
    <property type="entry name" value="PAS domain"/>
    <property type="match status" value="1"/>
</dbReference>
<dbReference type="Pfam" id="PF00512">
    <property type="entry name" value="HisKA"/>
    <property type="match status" value="1"/>
</dbReference>
<dbReference type="InterPro" id="IPR036097">
    <property type="entry name" value="HisK_dim/P_sf"/>
</dbReference>
<feature type="non-terminal residue" evidence="10">
    <location>
        <position position="281"/>
    </location>
</feature>
<dbReference type="PROSITE" id="PS50109">
    <property type="entry name" value="HIS_KIN"/>
    <property type="match status" value="1"/>
</dbReference>
<dbReference type="InterPro" id="IPR003661">
    <property type="entry name" value="HisK_dim/P_dom"/>
</dbReference>
<dbReference type="EC" id="2.7.13.3" evidence="2"/>
<keyword evidence="6" id="KW-0175">Coiled coil</keyword>
<dbReference type="InterPro" id="IPR005467">
    <property type="entry name" value="His_kinase_dom"/>
</dbReference>
<dbReference type="Gene3D" id="1.10.287.130">
    <property type="match status" value="1"/>
</dbReference>
<evidence type="ECO:0000256" key="2">
    <source>
        <dbReference type="ARBA" id="ARBA00012438"/>
    </source>
</evidence>
<dbReference type="EMBL" id="BARS01016373">
    <property type="protein sequence ID" value="GAF86794.1"/>
    <property type="molecule type" value="Genomic_DNA"/>
</dbReference>
<dbReference type="SMART" id="SM00091">
    <property type="entry name" value="PAS"/>
    <property type="match status" value="1"/>
</dbReference>
<evidence type="ECO:0000259" key="9">
    <source>
        <dbReference type="PROSITE" id="PS50113"/>
    </source>
</evidence>
<evidence type="ECO:0000256" key="3">
    <source>
        <dbReference type="ARBA" id="ARBA00022553"/>
    </source>
</evidence>
<name>X0T0L2_9ZZZZ</name>
<evidence type="ECO:0000256" key="4">
    <source>
        <dbReference type="ARBA" id="ARBA00022679"/>
    </source>
</evidence>
<dbReference type="GO" id="GO:0000155">
    <property type="term" value="F:phosphorelay sensor kinase activity"/>
    <property type="evidence" value="ECO:0007669"/>
    <property type="project" value="InterPro"/>
</dbReference>
<dbReference type="SUPFAM" id="SSF47384">
    <property type="entry name" value="Homodimeric domain of signal transducing histidine kinase"/>
    <property type="match status" value="1"/>
</dbReference>
<accession>X0T0L2</accession>
<organism evidence="10">
    <name type="scientific">marine sediment metagenome</name>
    <dbReference type="NCBI Taxonomy" id="412755"/>
    <lineage>
        <taxon>unclassified sequences</taxon>
        <taxon>metagenomes</taxon>
        <taxon>ecological metagenomes</taxon>
    </lineage>
</organism>
<dbReference type="PANTHER" id="PTHR43304:SF1">
    <property type="entry name" value="PAC DOMAIN-CONTAINING PROTEIN"/>
    <property type="match status" value="1"/>
</dbReference>
<dbReference type="PANTHER" id="PTHR43304">
    <property type="entry name" value="PHYTOCHROME-LIKE PROTEIN CPH1"/>
    <property type="match status" value="1"/>
</dbReference>
<dbReference type="CDD" id="cd00082">
    <property type="entry name" value="HisKA"/>
    <property type="match status" value="1"/>
</dbReference>
<feature type="domain" description="Histidine kinase" evidence="7">
    <location>
        <begin position="159"/>
        <end position="281"/>
    </location>
</feature>
<feature type="domain" description="PAS" evidence="8">
    <location>
        <begin position="13"/>
        <end position="86"/>
    </location>
</feature>
<feature type="non-terminal residue" evidence="10">
    <location>
        <position position="1"/>
    </location>
</feature>
<dbReference type="PROSITE" id="PS50112">
    <property type="entry name" value="PAS"/>
    <property type="match status" value="1"/>
</dbReference>
<sequence length="281" mass="31568">AERKLSEEALRESEERLKALIDNAPDGIYLIDPITGRFIDGNRKTEELVGYPREELIGKNFVEAGILPEEDIPKAMEALEKNRQGQLTGPDEYQLIRKDGFRVSVEIMSFPAARKGKVEIIGIARDINERKRAEEEQKKLQARLQEAKKIEAIATLAGGIAHEFNNTLVGITGNIDLLQMHLPDEVNIDKYTERMRASTNRMAHLTAQLLAYARGGKYQLKNISLSSFVEETLPLIRQTIDSSIRIETDLSHDISNVEADLTQMQMVLSAILNNSAEAIEE</sequence>
<dbReference type="CDD" id="cd00130">
    <property type="entry name" value="PAS"/>
    <property type="match status" value="1"/>
</dbReference>
<dbReference type="NCBIfam" id="TIGR00229">
    <property type="entry name" value="sensory_box"/>
    <property type="match status" value="1"/>
</dbReference>
<dbReference type="InterPro" id="IPR052162">
    <property type="entry name" value="Sensor_kinase/Photoreceptor"/>
</dbReference>
<comment type="catalytic activity">
    <reaction evidence="1">
        <text>ATP + protein L-histidine = ADP + protein N-phospho-L-histidine.</text>
        <dbReference type="EC" id="2.7.13.3"/>
    </reaction>
</comment>
<protein>
    <recommendedName>
        <fullName evidence="2">histidine kinase</fullName>
        <ecNumber evidence="2">2.7.13.3</ecNumber>
    </recommendedName>
</protein>
<evidence type="ECO:0000259" key="8">
    <source>
        <dbReference type="PROSITE" id="PS50112"/>
    </source>
</evidence>
<dbReference type="PROSITE" id="PS50113">
    <property type="entry name" value="PAC"/>
    <property type="match status" value="1"/>
</dbReference>
<dbReference type="Gene3D" id="3.30.565.10">
    <property type="entry name" value="Histidine kinase-like ATPase, C-terminal domain"/>
    <property type="match status" value="1"/>
</dbReference>
<dbReference type="InterPro" id="IPR036890">
    <property type="entry name" value="HATPase_C_sf"/>
</dbReference>
<gene>
    <name evidence="10" type="ORF">S01H1_26950</name>
</gene>
<dbReference type="InterPro" id="IPR035965">
    <property type="entry name" value="PAS-like_dom_sf"/>
</dbReference>
<dbReference type="InterPro" id="IPR000014">
    <property type="entry name" value="PAS"/>
</dbReference>
<comment type="caution">
    <text evidence="10">The sequence shown here is derived from an EMBL/GenBank/DDBJ whole genome shotgun (WGS) entry which is preliminary data.</text>
</comment>
<evidence type="ECO:0000256" key="6">
    <source>
        <dbReference type="SAM" id="Coils"/>
    </source>
</evidence>
<evidence type="ECO:0000256" key="1">
    <source>
        <dbReference type="ARBA" id="ARBA00000085"/>
    </source>
</evidence>
<dbReference type="Pfam" id="PF13426">
    <property type="entry name" value="PAS_9"/>
    <property type="match status" value="1"/>
</dbReference>
<dbReference type="InterPro" id="IPR000700">
    <property type="entry name" value="PAS-assoc_C"/>
</dbReference>
<keyword evidence="5" id="KW-0418">Kinase</keyword>
<feature type="coiled-coil region" evidence="6">
    <location>
        <begin position="123"/>
        <end position="150"/>
    </location>
</feature>
<evidence type="ECO:0000313" key="10">
    <source>
        <dbReference type="EMBL" id="GAF86794.1"/>
    </source>
</evidence>